<proteinExistence type="predicted"/>
<organism evidence="4">
    <name type="scientific">viral metagenome</name>
    <dbReference type="NCBI Taxonomy" id="1070528"/>
    <lineage>
        <taxon>unclassified sequences</taxon>
        <taxon>metagenomes</taxon>
        <taxon>organismal metagenomes</taxon>
    </lineage>
</organism>
<dbReference type="AlphaFoldDB" id="A0A6C0ATC2"/>
<feature type="compositionally biased region" description="Acidic residues" evidence="1">
    <location>
        <begin position="115"/>
        <end position="154"/>
    </location>
</feature>
<sequence length="281" mass="31651">MGLSYIMDSVLYICLAITFVLILLIVYHFKQRVSALEAKQDTMFELVNNMVQEMQNIRANTMAPSMPTPQMPQDIHDAIFSELSGMPSMIHIGGNQGFMNAHANQDHNVEELETDEYDDADDTDEDSDTETESGMDEDEDDDDDDDDSDEEEEEIKQIQVESTTLLDEIHSEHLSTIDVDETIIDDADQLSDIDYEKDKELSVSKSNELHTEVLEEVSINGNEESTTDTNYKDLSVAQLKALANERGLATNTSRMKKAEIINILEKADLTETPLESTLIDE</sequence>
<keyword evidence="2" id="KW-0472">Membrane</keyword>
<evidence type="ECO:0000259" key="3">
    <source>
        <dbReference type="SMART" id="SM00959"/>
    </source>
</evidence>
<evidence type="ECO:0000313" key="4">
    <source>
        <dbReference type="EMBL" id="QHS83159.1"/>
    </source>
</evidence>
<keyword evidence="2" id="KW-0812">Transmembrane</keyword>
<dbReference type="GO" id="GO:0006353">
    <property type="term" value="P:DNA-templated transcription termination"/>
    <property type="evidence" value="ECO:0007669"/>
    <property type="project" value="InterPro"/>
</dbReference>
<evidence type="ECO:0000256" key="1">
    <source>
        <dbReference type="SAM" id="MobiDB-lite"/>
    </source>
</evidence>
<name>A0A6C0ATC2_9ZZZZ</name>
<dbReference type="Gene3D" id="1.10.720.30">
    <property type="entry name" value="SAP domain"/>
    <property type="match status" value="1"/>
</dbReference>
<reference evidence="4" key="1">
    <citation type="journal article" date="2020" name="Nature">
        <title>Giant virus diversity and host interactions through global metagenomics.</title>
        <authorList>
            <person name="Schulz F."/>
            <person name="Roux S."/>
            <person name="Paez-Espino D."/>
            <person name="Jungbluth S."/>
            <person name="Walsh D.A."/>
            <person name="Denef V.J."/>
            <person name="McMahon K.D."/>
            <person name="Konstantinidis K.T."/>
            <person name="Eloe-Fadrosh E.A."/>
            <person name="Kyrpides N.C."/>
            <person name="Woyke T."/>
        </authorList>
    </citation>
    <scope>NUCLEOTIDE SEQUENCE</scope>
    <source>
        <strain evidence="4">GVMAG-S-ERX555943-30</strain>
    </source>
</reference>
<feature type="region of interest" description="Disordered" evidence="1">
    <location>
        <begin position="115"/>
        <end position="166"/>
    </location>
</feature>
<dbReference type="SMART" id="SM00959">
    <property type="entry name" value="Rho_N"/>
    <property type="match status" value="1"/>
</dbReference>
<feature type="transmembrane region" description="Helical" evidence="2">
    <location>
        <begin position="6"/>
        <end position="29"/>
    </location>
</feature>
<dbReference type="Pfam" id="PF07498">
    <property type="entry name" value="Rho_N"/>
    <property type="match status" value="1"/>
</dbReference>
<dbReference type="InterPro" id="IPR036361">
    <property type="entry name" value="SAP_dom_sf"/>
</dbReference>
<evidence type="ECO:0000256" key="2">
    <source>
        <dbReference type="SAM" id="Phobius"/>
    </source>
</evidence>
<dbReference type="InterPro" id="IPR011112">
    <property type="entry name" value="Rho-like_N"/>
</dbReference>
<protein>
    <recommendedName>
        <fullName evidence="3">Rho termination factor-like N-terminal domain-containing protein</fullName>
    </recommendedName>
</protein>
<keyword evidence="2" id="KW-1133">Transmembrane helix</keyword>
<accession>A0A6C0ATC2</accession>
<feature type="domain" description="Rho termination factor-like N-terminal" evidence="3">
    <location>
        <begin position="230"/>
        <end position="272"/>
    </location>
</feature>
<dbReference type="EMBL" id="MN738749">
    <property type="protein sequence ID" value="QHS83159.1"/>
    <property type="molecule type" value="Genomic_DNA"/>
</dbReference>